<dbReference type="SUPFAM" id="SSF51905">
    <property type="entry name" value="FAD/NAD(P)-binding domain"/>
    <property type="match status" value="1"/>
</dbReference>
<dbReference type="Pfam" id="PF13450">
    <property type="entry name" value="NAD_binding_8"/>
    <property type="match status" value="1"/>
</dbReference>
<protein>
    <recommendedName>
        <fullName evidence="3">NAD(P)/FAD-dependent oxidoreductase</fullName>
    </recommendedName>
</protein>
<gene>
    <name evidence="1" type="ORF">EFL95_04300</name>
</gene>
<comment type="caution">
    <text evidence="1">The sequence shown here is derived from an EMBL/GenBank/DDBJ whole genome shotgun (WGS) entry which is preliminary data.</text>
</comment>
<organism evidence="1 2">
    <name type="scientific">Nocardioides marmorisolisilvae</name>
    <dbReference type="NCBI Taxonomy" id="1542737"/>
    <lineage>
        <taxon>Bacteria</taxon>
        <taxon>Bacillati</taxon>
        <taxon>Actinomycetota</taxon>
        <taxon>Actinomycetes</taxon>
        <taxon>Propionibacteriales</taxon>
        <taxon>Nocardioidaceae</taxon>
        <taxon>Nocardioides</taxon>
    </lineage>
</organism>
<dbReference type="InterPro" id="IPR036188">
    <property type="entry name" value="FAD/NAD-bd_sf"/>
</dbReference>
<accession>A0A3N0DSI4</accession>
<reference evidence="1 2" key="1">
    <citation type="submission" date="2018-11" db="EMBL/GenBank/DDBJ databases">
        <authorList>
            <person name="Li F."/>
        </authorList>
    </citation>
    <scope>NUCLEOTIDE SEQUENCE [LARGE SCALE GENOMIC DNA]</scope>
    <source>
        <strain evidence="1 2">KIS18-7</strain>
    </source>
</reference>
<dbReference type="Gene3D" id="3.50.50.60">
    <property type="entry name" value="FAD/NAD(P)-binding domain"/>
    <property type="match status" value="1"/>
</dbReference>
<evidence type="ECO:0008006" key="3">
    <source>
        <dbReference type="Google" id="ProtNLM"/>
    </source>
</evidence>
<evidence type="ECO:0000313" key="2">
    <source>
        <dbReference type="Proteomes" id="UP000277094"/>
    </source>
</evidence>
<sequence length="457" mass="50285">MHLSTDYLVVGAGLSGLAFADSLITHDPEAELVVVDRRTQPGGHWADVYPFVRLHSPSAYYGVDSMPLGSNRIDVDGPNAGLYERATATELQTYFADVVEKLAATGRVRVLLGHENLDDGHLRDLATGEVHELEVRRRVVDAGYLEVSVPATHTPSFDIADDASFVPVHLLGDHVESSSYTVLGAGKTGVDAVLWLLDHDVDPERIRWVRPREAWFMDRARFQPLDLAVDSLEGFAADAHAGATAKDQDDLLGLLEDAGRLTRLDPTIPATMWRGAMLNDHELQRARTVTDVVRLGRVRRLERDRIVLDQGEVPTGGALHIDCTAHGLRNAPPTPIFADGRIVLQQVRHKTPPYNAALLGFVEAKRDDDETKNRLCPPNHYTVGVDEWARTVARTWRTEGSWRTEPDLQAWVAGTRLNLLASLPQHLGSERAQQALARYVGHVGDAVANLERIAAGS</sequence>
<evidence type="ECO:0000313" key="1">
    <source>
        <dbReference type="EMBL" id="RNL78333.1"/>
    </source>
</evidence>
<keyword evidence="2" id="KW-1185">Reference proteome</keyword>
<name>A0A3N0DSI4_9ACTN</name>
<proteinExistence type="predicted"/>
<dbReference type="AlphaFoldDB" id="A0A3N0DSI4"/>
<dbReference type="EMBL" id="RJSG01000002">
    <property type="protein sequence ID" value="RNL78333.1"/>
    <property type="molecule type" value="Genomic_DNA"/>
</dbReference>
<dbReference type="Proteomes" id="UP000277094">
    <property type="component" value="Unassembled WGS sequence"/>
</dbReference>